<comment type="caution">
    <text evidence="6">The sequence shown here is derived from an EMBL/GenBank/DDBJ whole genome shotgun (WGS) entry which is preliminary data.</text>
</comment>
<dbReference type="OrthoDB" id="5835829at2759"/>
<dbReference type="PANTHER" id="PTHR48048:SF72">
    <property type="entry name" value="GLYCOSYLTRANSFERASE"/>
    <property type="match status" value="1"/>
</dbReference>
<gene>
    <name evidence="6" type="ORF">E3N88_29404</name>
</gene>
<evidence type="ECO:0000313" key="7">
    <source>
        <dbReference type="Proteomes" id="UP000326396"/>
    </source>
</evidence>
<comment type="function">
    <text evidence="3">May glycosylate diterpenes or flavonols in leaves.</text>
</comment>
<evidence type="ECO:0000256" key="2">
    <source>
        <dbReference type="ARBA" id="ARBA00022679"/>
    </source>
</evidence>
<keyword evidence="7" id="KW-1185">Reference proteome</keyword>
<evidence type="ECO:0000256" key="4">
    <source>
        <dbReference type="RuleBase" id="RU003718"/>
    </source>
</evidence>
<evidence type="ECO:0000256" key="1">
    <source>
        <dbReference type="ARBA" id="ARBA00009995"/>
    </source>
</evidence>
<dbReference type="PANTHER" id="PTHR48048">
    <property type="entry name" value="GLYCOSYLTRANSFERASE"/>
    <property type="match status" value="1"/>
</dbReference>
<accession>A0A5N6MIP5</accession>
<evidence type="ECO:0000256" key="5">
    <source>
        <dbReference type="RuleBase" id="RU362057"/>
    </source>
</evidence>
<dbReference type="FunFam" id="3.40.50.2000:FF:000056">
    <property type="entry name" value="Glycosyltransferase"/>
    <property type="match status" value="1"/>
</dbReference>
<name>A0A5N6MIP5_9ASTR</name>
<dbReference type="InterPro" id="IPR050481">
    <property type="entry name" value="UDP-glycosyltransf_plant"/>
</dbReference>
<dbReference type="EC" id="2.4.1.-" evidence="5"/>
<dbReference type="AlphaFoldDB" id="A0A5N6MIP5"/>
<dbReference type="InterPro" id="IPR002213">
    <property type="entry name" value="UDP_glucos_trans"/>
</dbReference>
<dbReference type="InterPro" id="IPR035595">
    <property type="entry name" value="UDP_glycos_trans_CS"/>
</dbReference>
<dbReference type="Pfam" id="PF00201">
    <property type="entry name" value="UDPGT"/>
    <property type="match status" value="1"/>
</dbReference>
<dbReference type="Gene3D" id="3.40.50.2000">
    <property type="entry name" value="Glycogen Phosphorylase B"/>
    <property type="match status" value="2"/>
</dbReference>
<keyword evidence="2 4" id="KW-0808">Transferase</keyword>
<dbReference type="PROSITE" id="PS00375">
    <property type="entry name" value="UDPGT"/>
    <property type="match status" value="1"/>
</dbReference>
<comment type="similarity">
    <text evidence="1 4">Belongs to the UDP-glycosyltransferase family.</text>
</comment>
<organism evidence="6 7">
    <name type="scientific">Mikania micrantha</name>
    <name type="common">bitter vine</name>
    <dbReference type="NCBI Taxonomy" id="192012"/>
    <lineage>
        <taxon>Eukaryota</taxon>
        <taxon>Viridiplantae</taxon>
        <taxon>Streptophyta</taxon>
        <taxon>Embryophyta</taxon>
        <taxon>Tracheophyta</taxon>
        <taxon>Spermatophyta</taxon>
        <taxon>Magnoliopsida</taxon>
        <taxon>eudicotyledons</taxon>
        <taxon>Gunneridae</taxon>
        <taxon>Pentapetalae</taxon>
        <taxon>asterids</taxon>
        <taxon>campanulids</taxon>
        <taxon>Asterales</taxon>
        <taxon>Asteraceae</taxon>
        <taxon>Asteroideae</taxon>
        <taxon>Heliantheae alliance</taxon>
        <taxon>Eupatorieae</taxon>
        <taxon>Mikania</taxon>
    </lineage>
</organism>
<sequence length="475" mass="53037">MLTSELIFIPSPGAGHLPPTLELAKLLLQRDQRLSATIIMMNISFGAKNSTETRPCNPRLRFIDIPCDDSTMALVTPKSFLFSFIQHHKPHVRDIVRGIIESNSVRLVGFVLDMFCTAMTDVANEFGAPTYTYFTSGATTLGLMLYLQARLDHEGYDIIGLKNSESKLCAPSFINPVPAKVLPKSLFDKEGGSKEFLRLMGRFRESKGIIVNSCLELETHGVEYLLRKDNDIPPVFAVGPIVNLENKKDDTKNDEIMRWLNEQPESSVVFLCFGSMGSFNEKQVKEIAVAIERSGHRFLWSLRRPTPKETMEYPKEYENVEEVLPEGFLERTSSFGKVIGWAPQIAVLSHPSVGGFVSHCGWNSTLESICWCGVPMAAWPLYAEQQLNAFLLVVELGMAVEIRMDYQTEARTGVSDGMMVTAKEIEDGIRKLMSDGELRKKVKDMKEKSRASIVEGGSAHTSIGNLINDLMNVTI</sequence>
<protein>
    <recommendedName>
        <fullName evidence="5">Glycosyltransferase</fullName>
        <ecNumber evidence="5">2.4.1.-</ecNumber>
    </recommendedName>
</protein>
<dbReference type="SUPFAM" id="SSF53756">
    <property type="entry name" value="UDP-Glycosyltransferase/glycogen phosphorylase"/>
    <property type="match status" value="1"/>
</dbReference>
<evidence type="ECO:0000313" key="6">
    <source>
        <dbReference type="EMBL" id="KAD3640181.1"/>
    </source>
</evidence>
<keyword evidence="4" id="KW-0328">Glycosyltransferase</keyword>
<dbReference type="CDD" id="cd03784">
    <property type="entry name" value="GT1_Gtf-like"/>
    <property type="match status" value="1"/>
</dbReference>
<dbReference type="Proteomes" id="UP000326396">
    <property type="component" value="Linkage Group LG5"/>
</dbReference>
<reference evidence="6 7" key="1">
    <citation type="submission" date="2019-05" db="EMBL/GenBank/DDBJ databases">
        <title>Mikania micrantha, genome provides insights into the molecular mechanism of rapid growth.</title>
        <authorList>
            <person name="Liu B."/>
        </authorList>
    </citation>
    <scope>NUCLEOTIDE SEQUENCE [LARGE SCALE GENOMIC DNA]</scope>
    <source>
        <strain evidence="6">NLD-2019</strain>
        <tissue evidence="6">Leaf</tissue>
    </source>
</reference>
<dbReference type="EMBL" id="SZYD01000015">
    <property type="protein sequence ID" value="KAD3640181.1"/>
    <property type="molecule type" value="Genomic_DNA"/>
</dbReference>
<dbReference type="GO" id="GO:0035251">
    <property type="term" value="F:UDP-glucosyltransferase activity"/>
    <property type="evidence" value="ECO:0007669"/>
    <property type="project" value="InterPro"/>
</dbReference>
<proteinExistence type="inferred from homology"/>
<evidence type="ECO:0000256" key="3">
    <source>
        <dbReference type="ARBA" id="ARBA00053747"/>
    </source>
</evidence>